<accession>A0A0L6VFF2</accession>
<comment type="caution">
    <text evidence="1">The sequence shown here is derived from an EMBL/GenBank/DDBJ whole genome shotgun (WGS) entry which is preliminary data.</text>
</comment>
<dbReference type="Proteomes" id="UP000037035">
    <property type="component" value="Unassembled WGS sequence"/>
</dbReference>
<dbReference type="AlphaFoldDB" id="A0A0L6VFF2"/>
<name>A0A0L6VFF2_9BASI</name>
<keyword evidence="2" id="KW-1185">Reference proteome</keyword>
<evidence type="ECO:0000313" key="2">
    <source>
        <dbReference type="Proteomes" id="UP000037035"/>
    </source>
</evidence>
<sequence length="51" mass="5885">MEGILTHMLDYSLETQCNLFFELAVIHNFSVHYSDTKGKKFFDLNDPETSG</sequence>
<dbReference type="EMBL" id="LAVV01006535">
    <property type="protein sequence ID" value="KNZ59459.1"/>
    <property type="molecule type" value="Genomic_DNA"/>
</dbReference>
<protein>
    <submittedName>
        <fullName evidence="1">Uncharacterized protein</fullName>
    </submittedName>
</protein>
<evidence type="ECO:0000313" key="1">
    <source>
        <dbReference type="EMBL" id="KNZ59459.1"/>
    </source>
</evidence>
<organism evidence="1 2">
    <name type="scientific">Puccinia sorghi</name>
    <dbReference type="NCBI Taxonomy" id="27349"/>
    <lineage>
        <taxon>Eukaryota</taxon>
        <taxon>Fungi</taxon>
        <taxon>Dikarya</taxon>
        <taxon>Basidiomycota</taxon>
        <taxon>Pucciniomycotina</taxon>
        <taxon>Pucciniomycetes</taxon>
        <taxon>Pucciniales</taxon>
        <taxon>Pucciniaceae</taxon>
        <taxon>Puccinia</taxon>
    </lineage>
</organism>
<dbReference type="VEuPathDB" id="FungiDB:VP01_1728g3"/>
<proteinExistence type="predicted"/>
<gene>
    <name evidence="1" type="ORF">VP01_1728g3</name>
</gene>
<reference evidence="1 2" key="1">
    <citation type="submission" date="2015-08" db="EMBL/GenBank/DDBJ databases">
        <title>Next Generation Sequencing and Analysis of the Genome of Puccinia sorghi L Schw, the Causal Agent of Maize Common Rust.</title>
        <authorList>
            <person name="Rochi L."/>
            <person name="Burguener G."/>
            <person name="Darino M."/>
            <person name="Turjanski A."/>
            <person name="Kreff E."/>
            <person name="Dieguez M.J."/>
            <person name="Sacco F."/>
        </authorList>
    </citation>
    <scope>NUCLEOTIDE SEQUENCE [LARGE SCALE GENOMIC DNA]</scope>
    <source>
        <strain evidence="1 2">RO10H11247</strain>
    </source>
</reference>